<proteinExistence type="predicted"/>
<dbReference type="Proteomes" id="UP000242469">
    <property type="component" value="Unassembled WGS sequence"/>
</dbReference>
<feature type="transmembrane region" description="Helical" evidence="1">
    <location>
        <begin position="20"/>
        <end position="41"/>
    </location>
</feature>
<protein>
    <submittedName>
        <fullName evidence="2">Uncharacterized protein</fullName>
    </submittedName>
</protein>
<evidence type="ECO:0000313" key="2">
    <source>
        <dbReference type="EMBL" id="SEB07051.1"/>
    </source>
</evidence>
<reference evidence="3" key="1">
    <citation type="submission" date="2016-10" db="EMBL/GenBank/DDBJ databases">
        <authorList>
            <person name="Varghese N."/>
            <person name="Submissions S."/>
        </authorList>
    </citation>
    <scope>NUCLEOTIDE SEQUENCE [LARGE SCALE GENOMIC DNA]</scope>
    <source>
        <strain evidence="3">DSM 11526</strain>
    </source>
</reference>
<keyword evidence="3" id="KW-1185">Reference proteome</keyword>
<accession>A0A1H4GCN4</accession>
<keyword evidence="1" id="KW-0472">Membrane</keyword>
<name>A0A1H4GCN4_9GAMM</name>
<dbReference type="EMBL" id="FNRJ01000015">
    <property type="protein sequence ID" value="SEB07051.1"/>
    <property type="molecule type" value="Genomic_DNA"/>
</dbReference>
<gene>
    <name evidence="2" type="ORF">SAMN02745729_11546</name>
</gene>
<keyword evidence="1" id="KW-1133">Transmembrane helix</keyword>
<evidence type="ECO:0000256" key="1">
    <source>
        <dbReference type="SAM" id="Phobius"/>
    </source>
</evidence>
<organism evidence="2 3">
    <name type="scientific">Marinobacterium iners DSM 11526</name>
    <dbReference type="NCBI Taxonomy" id="1122198"/>
    <lineage>
        <taxon>Bacteria</taxon>
        <taxon>Pseudomonadati</taxon>
        <taxon>Pseudomonadota</taxon>
        <taxon>Gammaproteobacteria</taxon>
        <taxon>Oceanospirillales</taxon>
        <taxon>Oceanospirillaceae</taxon>
        <taxon>Marinobacterium</taxon>
    </lineage>
</organism>
<evidence type="ECO:0000313" key="3">
    <source>
        <dbReference type="Proteomes" id="UP000242469"/>
    </source>
</evidence>
<dbReference type="AlphaFoldDB" id="A0A1H4GCN4"/>
<dbReference type="RefSeq" id="WP_302847906.1">
    <property type="nucleotide sequence ID" value="NZ_FNRJ01000015.1"/>
</dbReference>
<keyword evidence="1" id="KW-0812">Transmembrane</keyword>
<sequence>MSYAHEEKGVEVVGVVPSIAMVLAGLVVAIFPALVQLYLLVAN</sequence>